<dbReference type="InterPro" id="IPR009061">
    <property type="entry name" value="DNA-bd_dom_put_sf"/>
</dbReference>
<evidence type="ECO:0000313" key="20">
    <source>
        <dbReference type="EMBL" id="GGL49490.1"/>
    </source>
</evidence>
<comment type="subcellular location">
    <subcellularLocation>
        <location evidence="1 15">Cytoplasm</location>
    </subcellularLocation>
</comment>
<evidence type="ECO:0000256" key="6">
    <source>
        <dbReference type="ARBA" id="ARBA00022598"/>
    </source>
</evidence>
<evidence type="ECO:0000256" key="15">
    <source>
        <dbReference type="HAMAP-Rule" id="MF_00283"/>
    </source>
</evidence>
<keyword evidence="12 15" id="KW-0648">Protein biosynthesis</keyword>
<dbReference type="InterPro" id="IPR041616">
    <property type="entry name" value="PheRS_beta_core"/>
</dbReference>
<dbReference type="InterPro" id="IPR045864">
    <property type="entry name" value="aa-tRNA-synth_II/BPL/LPL"/>
</dbReference>
<dbReference type="EC" id="6.1.1.20" evidence="15"/>
<dbReference type="InterPro" id="IPR005147">
    <property type="entry name" value="tRNA_synthase_B5-dom"/>
</dbReference>
<dbReference type="AlphaFoldDB" id="A0A917S1W1"/>
<evidence type="ECO:0000256" key="16">
    <source>
        <dbReference type="PROSITE-ProRule" id="PRU00209"/>
    </source>
</evidence>
<dbReference type="GO" id="GO:0006432">
    <property type="term" value="P:phenylalanyl-tRNA aminoacylation"/>
    <property type="evidence" value="ECO:0007669"/>
    <property type="project" value="UniProtKB-UniRule"/>
</dbReference>
<evidence type="ECO:0000256" key="5">
    <source>
        <dbReference type="ARBA" id="ARBA00022555"/>
    </source>
</evidence>
<name>A0A917S1W1_9ACTN</name>
<keyword evidence="9 15" id="KW-0067">ATP-binding</keyword>
<comment type="cofactor">
    <cofactor evidence="15">
        <name>Mg(2+)</name>
        <dbReference type="ChEBI" id="CHEBI:18420"/>
    </cofactor>
    <text evidence="15">Binds 2 magnesium ions per tetramer.</text>
</comment>
<evidence type="ECO:0000256" key="11">
    <source>
        <dbReference type="ARBA" id="ARBA00022884"/>
    </source>
</evidence>
<dbReference type="GO" id="GO:0000049">
    <property type="term" value="F:tRNA binding"/>
    <property type="evidence" value="ECO:0007669"/>
    <property type="project" value="UniProtKB-UniRule"/>
</dbReference>
<dbReference type="Pfam" id="PF17759">
    <property type="entry name" value="tRNA_synthFbeta"/>
    <property type="match status" value="1"/>
</dbReference>
<evidence type="ECO:0000259" key="17">
    <source>
        <dbReference type="PROSITE" id="PS50886"/>
    </source>
</evidence>
<dbReference type="Proteomes" id="UP000613840">
    <property type="component" value="Unassembled WGS sequence"/>
</dbReference>
<comment type="catalytic activity">
    <reaction evidence="14 15">
        <text>tRNA(Phe) + L-phenylalanine + ATP = L-phenylalanyl-tRNA(Phe) + AMP + diphosphate + H(+)</text>
        <dbReference type="Rhea" id="RHEA:19413"/>
        <dbReference type="Rhea" id="RHEA-COMP:9668"/>
        <dbReference type="Rhea" id="RHEA-COMP:9699"/>
        <dbReference type="ChEBI" id="CHEBI:15378"/>
        <dbReference type="ChEBI" id="CHEBI:30616"/>
        <dbReference type="ChEBI" id="CHEBI:33019"/>
        <dbReference type="ChEBI" id="CHEBI:58095"/>
        <dbReference type="ChEBI" id="CHEBI:78442"/>
        <dbReference type="ChEBI" id="CHEBI:78531"/>
        <dbReference type="ChEBI" id="CHEBI:456215"/>
        <dbReference type="EC" id="6.1.1.20"/>
    </reaction>
</comment>
<comment type="caution">
    <text evidence="20">The sequence shown here is derived from an EMBL/GenBank/DDBJ whole genome shotgun (WGS) entry which is preliminary data.</text>
</comment>
<feature type="domain" description="B5" evidence="19">
    <location>
        <begin position="430"/>
        <end position="505"/>
    </location>
</feature>
<dbReference type="InterPro" id="IPR002547">
    <property type="entry name" value="tRNA-bd_dom"/>
</dbReference>
<dbReference type="InterPro" id="IPR004532">
    <property type="entry name" value="Phe-tRNA-ligase_IIc_bsu_bact"/>
</dbReference>
<evidence type="ECO:0000256" key="2">
    <source>
        <dbReference type="ARBA" id="ARBA00008653"/>
    </source>
</evidence>
<dbReference type="InterPro" id="IPR020825">
    <property type="entry name" value="Phe-tRNA_synthase-like_B3/B4"/>
</dbReference>
<evidence type="ECO:0000259" key="18">
    <source>
        <dbReference type="PROSITE" id="PS51447"/>
    </source>
</evidence>
<protein>
    <recommendedName>
        <fullName evidence="15">Phenylalanine--tRNA ligase beta subunit</fullName>
        <ecNumber evidence="15">6.1.1.20</ecNumber>
    </recommendedName>
    <alternativeName>
        <fullName evidence="15">Phenylalanyl-tRNA synthetase beta subunit</fullName>
        <shortName evidence="15">PheRS</shortName>
    </alternativeName>
</protein>
<keyword evidence="6 15" id="KW-0436">Ligase</keyword>
<dbReference type="PROSITE" id="PS51447">
    <property type="entry name" value="FDX_ACB"/>
    <property type="match status" value="1"/>
</dbReference>
<evidence type="ECO:0000256" key="13">
    <source>
        <dbReference type="ARBA" id="ARBA00023146"/>
    </source>
</evidence>
<comment type="similarity">
    <text evidence="2 15">Belongs to the phenylalanyl-tRNA synthetase beta subunit family. Type 1 subfamily.</text>
</comment>
<keyword evidence="4 15" id="KW-0963">Cytoplasm</keyword>
<keyword evidence="21" id="KW-1185">Reference proteome</keyword>
<dbReference type="SMART" id="SM00874">
    <property type="entry name" value="B5"/>
    <property type="match status" value="1"/>
</dbReference>
<dbReference type="SUPFAM" id="SSF54991">
    <property type="entry name" value="Anticodon-binding domain of PheRS"/>
    <property type="match status" value="1"/>
</dbReference>
<dbReference type="GO" id="GO:0009328">
    <property type="term" value="C:phenylalanine-tRNA ligase complex"/>
    <property type="evidence" value="ECO:0007669"/>
    <property type="project" value="TreeGrafter"/>
</dbReference>
<feature type="binding site" evidence="15">
    <location>
        <position position="489"/>
    </location>
    <ligand>
        <name>Mg(2+)</name>
        <dbReference type="ChEBI" id="CHEBI:18420"/>
        <note>shared with alpha subunit</note>
    </ligand>
</feature>
<reference evidence="20" key="2">
    <citation type="submission" date="2020-09" db="EMBL/GenBank/DDBJ databases">
        <authorList>
            <person name="Sun Q."/>
            <person name="Zhou Y."/>
        </authorList>
    </citation>
    <scope>NUCLEOTIDE SEQUENCE</scope>
    <source>
        <strain evidence="20">CGMCC 4.7306</strain>
    </source>
</reference>
<dbReference type="SUPFAM" id="SSF55681">
    <property type="entry name" value="Class II aaRS and biotin synthetases"/>
    <property type="match status" value="1"/>
</dbReference>
<dbReference type="Pfam" id="PF01588">
    <property type="entry name" value="tRNA_bind"/>
    <property type="match status" value="1"/>
</dbReference>
<dbReference type="InterPro" id="IPR045060">
    <property type="entry name" value="Phe-tRNA-ligase_IIc_bsu"/>
</dbReference>
<comment type="subunit">
    <text evidence="3 15">Tetramer of two alpha and two beta subunits.</text>
</comment>
<feature type="binding site" evidence="15">
    <location>
        <position position="483"/>
    </location>
    <ligand>
        <name>Mg(2+)</name>
        <dbReference type="ChEBI" id="CHEBI:18420"/>
        <note>shared with alpha subunit</note>
    </ligand>
</feature>
<dbReference type="SMART" id="SM00873">
    <property type="entry name" value="B3_4"/>
    <property type="match status" value="1"/>
</dbReference>
<dbReference type="SMART" id="SM00896">
    <property type="entry name" value="FDX-ACB"/>
    <property type="match status" value="1"/>
</dbReference>
<evidence type="ECO:0000256" key="7">
    <source>
        <dbReference type="ARBA" id="ARBA00022723"/>
    </source>
</evidence>
<feature type="binding site" evidence="15">
    <location>
        <position position="493"/>
    </location>
    <ligand>
        <name>Mg(2+)</name>
        <dbReference type="ChEBI" id="CHEBI:18420"/>
        <note>shared with alpha subunit</note>
    </ligand>
</feature>
<reference evidence="20" key="1">
    <citation type="journal article" date="2014" name="Int. J. Syst. Evol. Microbiol.">
        <title>Complete genome sequence of Corynebacterium casei LMG S-19264T (=DSM 44701T), isolated from a smear-ripened cheese.</title>
        <authorList>
            <consortium name="US DOE Joint Genome Institute (JGI-PGF)"/>
            <person name="Walter F."/>
            <person name="Albersmeier A."/>
            <person name="Kalinowski J."/>
            <person name="Ruckert C."/>
        </authorList>
    </citation>
    <scope>NUCLEOTIDE SEQUENCE</scope>
    <source>
        <strain evidence="20">CGMCC 4.7306</strain>
    </source>
</reference>
<keyword evidence="11 16" id="KW-0694">RNA-binding</keyword>
<dbReference type="SUPFAM" id="SSF56037">
    <property type="entry name" value="PheT/TilS domain"/>
    <property type="match status" value="1"/>
</dbReference>
<evidence type="ECO:0000256" key="14">
    <source>
        <dbReference type="ARBA" id="ARBA00049255"/>
    </source>
</evidence>
<dbReference type="Pfam" id="PF03147">
    <property type="entry name" value="FDX-ACB"/>
    <property type="match status" value="1"/>
</dbReference>
<evidence type="ECO:0000256" key="9">
    <source>
        <dbReference type="ARBA" id="ARBA00022840"/>
    </source>
</evidence>
<dbReference type="RefSeq" id="WP_188893527.1">
    <property type="nucleotide sequence ID" value="NZ_BMMZ01000001.1"/>
</dbReference>
<dbReference type="Pfam" id="PF03483">
    <property type="entry name" value="B3_4"/>
    <property type="match status" value="1"/>
</dbReference>
<feature type="domain" description="TRNA-binding" evidence="17">
    <location>
        <begin position="42"/>
        <end position="168"/>
    </location>
</feature>
<dbReference type="HAMAP" id="MF_00283">
    <property type="entry name" value="Phe_tRNA_synth_beta1"/>
    <property type="match status" value="1"/>
</dbReference>
<dbReference type="EMBL" id="BMMZ01000001">
    <property type="protein sequence ID" value="GGL49490.1"/>
    <property type="molecule type" value="Genomic_DNA"/>
</dbReference>
<keyword evidence="5 16" id="KW-0820">tRNA-binding</keyword>
<dbReference type="SUPFAM" id="SSF50249">
    <property type="entry name" value="Nucleic acid-binding proteins"/>
    <property type="match status" value="1"/>
</dbReference>
<feature type="binding site" evidence="15">
    <location>
        <position position="492"/>
    </location>
    <ligand>
        <name>Mg(2+)</name>
        <dbReference type="ChEBI" id="CHEBI:18420"/>
        <note>shared with alpha subunit</note>
    </ligand>
</feature>
<dbReference type="InterPro" id="IPR012340">
    <property type="entry name" value="NA-bd_OB-fold"/>
</dbReference>
<dbReference type="Gene3D" id="2.40.50.140">
    <property type="entry name" value="Nucleic acid-binding proteins"/>
    <property type="match status" value="1"/>
</dbReference>
<evidence type="ECO:0000256" key="4">
    <source>
        <dbReference type="ARBA" id="ARBA00022490"/>
    </source>
</evidence>
<keyword evidence="7 15" id="KW-0479">Metal-binding</keyword>
<dbReference type="GO" id="GO:0005524">
    <property type="term" value="F:ATP binding"/>
    <property type="evidence" value="ECO:0007669"/>
    <property type="project" value="UniProtKB-UniRule"/>
</dbReference>
<keyword evidence="8 15" id="KW-0547">Nucleotide-binding</keyword>
<evidence type="ECO:0000256" key="3">
    <source>
        <dbReference type="ARBA" id="ARBA00011209"/>
    </source>
</evidence>
<gene>
    <name evidence="15 20" type="primary">pheT</name>
    <name evidence="20" type="ORF">GCM10011575_04550</name>
</gene>
<dbReference type="Gene3D" id="3.30.930.10">
    <property type="entry name" value="Bira Bifunctional Protein, Domain 2"/>
    <property type="match status" value="1"/>
</dbReference>
<dbReference type="PANTHER" id="PTHR10947:SF0">
    <property type="entry name" value="PHENYLALANINE--TRNA LIGASE BETA SUBUNIT"/>
    <property type="match status" value="1"/>
</dbReference>
<evidence type="ECO:0000259" key="19">
    <source>
        <dbReference type="PROSITE" id="PS51483"/>
    </source>
</evidence>
<dbReference type="CDD" id="cd02796">
    <property type="entry name" value="tRNA_bind_bactPheRS"/>
    <property type="match status" value="1"/>
</dbReference>
<dbReference type="InterPro" id="IPR005146">
    <property type="entry name" value="B3/B4_tRNA-bd"/>
</dbReference>
<evidence type="ECO:0000256" key="1">
    <source>
        <dbReference type="ARBA" id="ARBA00004496"/>
    </source>
</evidence>
<evidence type="ECO:0000256" key="8">
    <source>
        <dbReference type="ARBA" id="ARBA00022741"/>
    </source>
</evidence>
<accession>A0A917S1W1</accession>
<dbReference type="Gene3D" id="3.30.56.10">
    <property type="match status" value="2"/>
</dbReference>
<organism evidence="20 21">
    <name type="scientific">Microlunatus endophyticus</name>
    <dbReference type="NCBI Taxonomy" id="1716077"/>
    <lineage>
        <taxon>Bacteria</taxon>
        <taxon>Bacillati</taxon>
        <taxon>Actinomycetota</taxon>
        <taxon>Actinomycetes</taxon>
        <taxon>Propionibacteriales</taxon>
        <taxon>Propionibacteriaceae</taxon>
        <taxon>Microlunatus</taxon>
    </lineage>
</organism>
<keyword evidence="10 15" id="KW-0460">Magnesium</keyword>
<dbReference type="FunFam" id="3.30.930.10:FF:000130">
    <property type="entry name" value="Phenylalanine--tRNA ligase beta subunit"/>
    <property type="match status" value="1"/>
</dbReference>
<dbReference type="InterPro" id="IPR005121">
    <property type="entry name" value="Fdx_antiC-bd"/>
</dbReference>
<dbReference type="PANTHER" id="PTHR10947">
    <property type="entry name" value="PHENYLALANYL-TRNA SYNTHETASE BETA CHAIN AND LEUCINE-RICH REPEAT-CONTAINING PROTEIN 47"/>
    <property type="match status" value="1"/>
</dbReference>
<evidence type="ECO:0000313" key="21">
    <source>
        <dbReference type="Proteomes" id="UP000613840"/>
    </source>
</evidence>
<dbReference type="GO" id="GO:0000287">
    <property type="term" value="F:magnesium ion binding"/>
    <property type="evidence" value="ECO:0007669"/>
    <property type="project" value="UniProtKB-UniRule"/>
</dbReference>
<keyword evidence="13 15" id="KW-0030">Aminoacyl-tRNA synthetase</keyword>
<dbReference type="FunFam" id="3.50.40.10:FF:000001">
    <property type="entry name" value="Phenylalanine--tRNA ligase beta subunit"/>
    <property type="match status" value="1"/>
</dbReference>
<feature type="domain" description="FDX-ACB" evidence="18">
    <location>
        <begin position="760"/>
        <end position="853"/>
    </location>
</feature>
<dbReference type="CDD" id="cd00769">
    <property type="entry name" value="PheRS_beta_core"/>
    <property type="match status" value="1"/>
</dbReference>
<dbReference type="InterPro" id="IPR036690">
    <property type="entry name" value="Fdx_antiC-bd_sf"/>
</dbReference>
<sequence>MRVPLSWLRTYAAVPESVPTREVSTALVRVGLEVETIDETGAEVTGPLVIGRVEEFSEETHSNGKTVRWCRVDVGPHNEGGTPTDFGAPGRGIICGAKNFAQGDLVVVALPGAVLPGDFAIASRKTYGHVSDGMICSARELGIGDDHAGIIVLKPDVVGPLAAGQTATAPAELVVGADAGPAIYLRDDVLDIAVTPDRGYCWSVRGVAREAALAFEAGFTDPVALPVPATTADGYPVVINSDACPVFVALTVTGIDPTAASPRWLQRRLHQAGMRSISLAVDVTNYVMLESGQPIHAYDKAKLSGPIVVRKAAAGEKLITLDDVTRDLDPDDLLITDDSGPIGLAGVMGGQNTEVDANTNAVVIEAASFDALTIARTSRRHKLSSEASRRFERGADPGATYAAARRVAELLIALGGGTLETAETVAGGVPEVPTQTIDDQLPGRIMGAGIDHATVISALQAVGVAVDDHGDTLVVTPPSWRPDLTDPYDYVEEVGRVFGYEKVPAVIPTPPAGRGLTRRQRLRRLVGQALADAGYVEAQTLPFMGKAILDQLRIPADDDRRRLMRMANPLSEEQAELRTTLLPELLASVNRNTSRSLDDLAIFEIGPVFLAPRERTAAPRPAVDHRPTADELAAMDAAIGDQPRHLGAVLTGAVRPAGWTGPAQQVTWRHAIAVAEVAARAVGGTITVEQAEQAPWHPGRCAAIIAVSPDGTRTPIGFAGELHPSVIDDLGLPARTAAAEIDLDALVAAAPEIGTIRPLSSHPVVKEDIALIVDTDVPAAAVEAAVRSGAGELLEDIRLFDVYTGTQIGEGKKSLAYALRFRAEDRTLTDAEVAQAREAAVFAAAEATGATQRME</sequence>
<evidence type="ECO:0000256" key="10">
    <source>
        <dbReference type="ARBA" id="ARBA00022842"/>
    </source>
</evidence>
<dbReference type="SUPFAM" id="SSF46955">
    <property type="entry name" value="Putative DNA-binding domain"/>
    <property type="match status" value="1"/>
</dbReference>
<dbReference type="NCBIfam" id="TIGR00472">
    <property type="entry name" value="pheT_bact"/>
    <property type="match status" value="1"/>
</dbReference>
<dbReference type="InterPro" id="IPR033714">
    <property type="entry name" value="tRNA_bind_bactPheRS"/>
</dbReference>
<evidence type="ECO:0000256" key="12">
    <source>
        <dbReference type="ARBA" id="ARBA00022917"/>
    </source>
</evidence>
<proteinExistence type="inferred from homology"/>
<dbReference type="PROSITE" id="PS51483">
    <property type="entry name" value="B5"/>
    <property type="match status" value="1"/>
</dbReference>
<dbReference type="GO" id="GO:0004826">
    <property type="term" value="F:phenylalanine-tRNA ligase activity"/>
    <property type="evidence" value="ECO:0007669"/>
    <property type="project" value="UniProtKB-UniRule"/>
</dbReference>
<dbReference type="PROSITE" id="PS50886">
    <property type="entry name" value="TRBD"/>
    <property type="match status" value="1"/>
</dbReference>
<dbReference type="Gene3D" id="3.50.40.10">
    <property type="entry name" value="Phenylalanyl-trna Synthetase, Chain B, domain 3"/>
    <property type="match status" value="1"/>
</dbReference>
<dbReference type="FunFam" id="3.30.70.380:FF:000001">
    <property type="entry name" value="Phenylalanine--tRNA ligase beta subunit"/>
    <property type="match status" value="1"/>
</dbReference>
<dbReference type="Gene3D" id="3.30.70.380">
    <property type="entry name" value="Ferrodoxin-fold anticodon-binding domain"/>
    <property type="match status" value="1"/>
</dbReference>
<dbReference type="Pfam" id="PF03484">
    <property type="entry name" value="B5"/>
    <property type="match status" value="1"/>
</dbReference>